<dbReference type="Proteomes" id="UP000015104">
    <property type="component" value="Unassembled WGS sequence"/>
</dbReference>
<evidence type="ECO:0000256" key="1">
    <source>
        <dbReference type="ARBA" id="ARBA00022801"/>
    </source>
</evidence>
<dbReference type="InterPro" id="IPR043957">
    <property type="entry name" value="Vanin_C"/>
</dbReference>
<dbReference type="GO" id="GO:0016787">
    <property type="term" value="F:hydrolase activity"/>
    <property type="evidence" value="ECO:0007669"/>
    <property type="project" value="UniProtKB-KW"/>
</dbReference>
<organism evidence="3 4">
    <name type="scientific">Tetranychus urticae</name>
    <name type="common">Two-spotted spider mite</name>
    <dbReference type="NCBI Taxonomy" id="32264"/>
    <lineage>
        <taxon>Eukaryota</taxon>
        <taxon>Metazoa</taxon>
        <taxon>Ecdysozoa</taxon>
        <taxon>Arthropoda</taxon>
        <taxon>Chelicerata</taxon>
        <taxon>Arachnida</taxon>
        <taxon>Acari</taxon>
        <taxon>Acariformes</taxon>
        <taxon>Trombidiformes</taxon>
        <taxon>Prostigmata</taxon>
        <taxon>Eleutherengona</taxon>
        <taxon>Raphignathae</taxon>
        <taxon>Tetranychoidea</taxon>
        <taxon>Tetranychidae</taxon>
        <taxon>Tetranychus</taxon>
    </lineage>
</organism>
<name>T1JZ34_TETUR</name>
<accession>T1JZ34</accession>
<dbReference type="Pfam" id="PF19018">
    <property type="entry name" value="Vanin_C"/>
    <property type="match status" value="1"/>
</dbReference>
<dbReference type="EMBL" id="CAEY01001116">
    <property type="status" value="NOT_ANNOTATED_CDS"/>
    <property type="molecule type" value="Genomic_DNA"/>
</dbReference>
<evidence type="ECO:0000259" key="2">
    <source>
        <dbReference type="Pfam" id="PF19018"/>
    </source>
</evidence>
<dbReference type="EnsemblMetazoa" id="tetur03g02530.1">
    <property type="protein sequence ID" value="tetur03g02530.1"/>
    <property type="gene ID" value="tetur03g02530"/>
</dbReference>
<dbReference type="InterPro" id="IPR040154">
    <property type="entry name" value="Biotinidase/VNN"/>
</dbReference>
<proteinExistence type="predicted"/>
<dbReference type="AlphaFoldDB" id="T1JZ34"/>
<dbReference type="HOGENOM" id="CLU_1252067_0_0_1"/>
<protein>
    <recommendedName>
        <fullName evidence="2">Vanin C-terminal domain-containing protein</fullName>
    </recommendedName>
</protein>
<reference evidence="4" key="1">
    <citation type="submission" date="2011-08" db="EMBL/GenBank/DDBJ databases">
        <authorList>
            <person name="Rombauts S."/>
        </authorList>
    </citation>
    <scope>NUCLEOTIDE SEQUENCE</scope>
    <source>
        <strain evidence="4">London</strain>
    </source>
</reference>
<reference evidence="3" key="2">
    <citation type="submission" date="2015-06" db="UniProtKB">
        <authorList>
            <consortium name="EnsemblMetazoa"/>
        </authorList>
    </citation>
    <scope>IDENTIFICATION</scope>
</reference>
<sequence length="221" mass="25197">MLTEYNLVSQLNIMLICPIVYTADVKKSGSRLLIADIPKSRKTPNEEDSETESRFIKVIEHLDEPDEASTYVPWELALDIFNHTVLTHQSDNIVSCTETVCCELSYSLTKPSFTSTYYLLAKRWIRPTTKICEQFCGLVAYNQTDYAYTTTDQFSYVKLTGTFAGNLSIPSVVTNNFELIAKSKWNYVHKDNVASISFEKLDQPLVGVTLYSRNEKDDQQL</sequence>
<evidence type="ECO:0000313" key="4">
    <source>
        <dbReference type="Proteomes" id="UP000015104"/>
    </source>
</evidence>
<evidence type="ECO:0000313" key="3">
    <source>
        <dbReference type="EnsemblMetazoa" id="tetur03g02530.1"/>
    </source>
</evidence>
<dbReference type="STRING" id="32264.T1JZ34"/>
<keyword evidence="1" id="KW-0378">Hydrolase</keyword>
<dbReference type="PANTHER" id="PTHR10609:SF27">
    <property type="entry name" value="CN HYDROLASE DOMAIN-CONTAINING PROTEIN-RELATED"/>
    <property type="match status" value="1"/>
</dbReference>
<keyword evidence="4" id="KW-1185">Reference proteome</keyword>
<dbReference type="PANTHER" id="PTHR10609">
    <property type="entry name" value="BIOTINIDASE-RELATED"/>
    <property type="match status" value="1"/>
</dbReference>
<feature type="domain" description="Vanin C-terminal" evidence="2">
    <location>
        <begin position="72"/>
        <end position="218"/>
    </location>
</feature>